<feature type="region of interest" description="Disordered" evidence="1">
    <location>
        <begin position="1"/>
        <end position="68"/>
    </location>
</feature>
<gene>
    <name evidence="2" type="ORF">PCOR1329_LOCUS63098</name>
</gene>
<feature type="non-terminal residue" evidence="2">
    <location>
        <position position="1"/>
    </location>
</feature>
<organism evidence="2 3">
    <name type="scientific">Prorocentrum cordatum</name>
    <dbReference type="NCBI Taxonomy" id="2364126"/>
    <lineage>
        <taxon>Eukaryota</taxon>
        <taxon>Sar</taxon>
        <taxon>Alveolata</taxon>
        <taxon>Dinophyceae</taxon>
        <taxon>Prorocentrales</taxon>
        <taxon>Prorocentraceae</taxon>
        <taxon>Prorocentrum</taxon>
    </lineage>
</organism>
<keyword evidence="3" id="KW-1185">Reference proteome</keyword>
<evidence type="ECO:0000256" key="1">
    <source>
        <dbReference type="SAM" id="MobiDB-lite"/>
    </source>
</evidence>
<accession>A0ABN9W178</accession>
<proteinExistence type="predicted"/>
<evidence type="ECO:0000313" key="2">
    <source>
        <dbReference type="EMBL" id="CAK0879765.1"/>
    </source>
</evidence>
<feature type="region of interest" description="Disordered" evidence="1">
    <location>
        <begin position="624"/>
        <end position="665"/>
    </location>
</feature>
<dbReference type="Proteomes" id="UP001189429">
    <property type="component" value="Unassembled WGS sequence"/>
</dbReference>
<evidence type="ECO:0000313" key="3">
    <source>
        <dbReference type="Proteomes" id="UP001189429"/>
    </source>
</evidence>
<feature type="compositionally biased region" description="Low complexity" evidence="1">
    <location>
        <begin position="646"/>
        <end position="658"/>
    </location>
</feature>
<feature type="compositionally biased region" description="Low complexity" evidence="1">
    <location>
        <begin position="48"/>
        <end position="64"/>
    </location>
</feature>
<sequence length="743" mass="77263">PPALRAARRAGGGGRPRRGGAAPAHGRGKAPGGGRGRPRGGGRARSELPAARSGRAAPAAAQQQLGGGGSAGHFLCAAPGQCEPELQQWRQQPSALAASVSGSLDQVPGVAAQAWTPVAQAWQAAPPAFQGRPVGLGDVAGFMREVLSSDPFGTGQGQPYVRFSKPGPKSEPKVVAVTQRQLAFLVANVLMGNDISSGNGLTTTLSRCASKGATGYLYSLLSLLAVLSQELSGGQQGKMLVGATPRDKDDSWKLRLENYLSAPETCVSQGEGSSCPDFMAGGTQGQALTDIAGDVVGGGGGLCDLANSQDESLMIFYPEVLAYVFFAGPGDFVPVPWTLLGARRYLNDLVGNSERKPGPTENKCGWVREQDDWLNQGIPSAEVQVPLNGGTVSVPASAFVAVASKSSQAVGGCPLQQAVNNNCDSQRHHVDEDLALWYQAFEPSIRRRARGGPGRLLQCHLACGHRALGRGGLVRRQPAVFPRGLAGYCAPRWGRLGLLRVRPLLREPWQSVLRARRRRLRGVHRELWGAERQRRPLWQRQHAGHDLEVHRQDGQGAVPWPCQCGRAAFPGVRLAGAVAAHCRRDGRARPGRGGGCRAGCRAGVAAVAAAAGAADAGAAVANRGAGADPARRPGHGRRSVAGGGQPAAPNGPDAATADSDARARGGGASREVFALPLVRQGDLLQDAPVSRGLFCVVGAEAPALHTLFGAGRSVSACPSAQDEAMRLADVTSPTLRYSSARAA</sequence>
<name>A0ABN9W178_9DINO</name>
<protein>
    <submittedName>
        <fullName evidence="2">Uncharacterized protein</fullName>
    </submittedName>
</protein>
<dbReference type="EMBL" id="CAUYUJ010017999">
    <property type="protein sequence ID" value="CAK0879765.1"/>
    <property type="molecule type" value="Genomic_DNA"/>
</dbReference>
<reference evidence="2" key="1">
    <citation type="submission" date="2023-10" db="EMBL/GenBank/DDBJ databases">
        <authorList>
            <person name="Chen Y."/>
            <person name="Shah S."/>
            <person name="Dougan E. K."/>
            <person name="Thang M."/>
            <person name="Chan C."/>
        </authorList>
    </citation>
    <scope>NUCLEOTIDE SEQUENCE [LARGE SCALE GENOMIC DNA]</scope>
</reference>
<comment type="caution">
    <text evidence="2">The sequence shown here is derived from an EMBL/GenBank/DDBJ whole genome shotgun (WGS) entry which is preliminary data.</text>
</comment>